<protein>
    <recommendedName>
        <fullName evidence="7">ABC3 transporter permease C-terminal domain-containing protein</fullName>
    </recommendedName>
</protein>
<proteinExistence type="predicted"/>
<evidence type="ECO:0000313" key="8">
    <source>
        <dbReference type="EMBL" id="QCP35619.1"/>
    </source>
</evidence>
<dbReference type="AlphaFoldDB" id="A0A4P8IKE4"/>
<feature type="transmembrane region" description="Helical" evidence="6">
    <location>
        <begin position="436"/>
        <end position="454"/>
    </location>
</feature>
<dbReference type="RefSeq" id="WP_137328954.1">
    <property type="nucleotide sequence ID" value="NZ_CP040058.1"/>
</dbReference>
<evidence type="ECO:0000256" key="6">
    <source>
        <dbReference type="SAM" id="Phobius"/>
    </source>
</evidence>
<feature type="transmembrane region" description="Helical" evidence="6">
    <location>
        <begin position="653"/>
        <end position="679"/>
    </location>
</feature>
<keyword evidence="2" id="KW-1003">Cell membrane</keyword>
<feature type="transmembrane region" description="Helical" evidence="6">
    <location>
        <begin position="744"/>
        <end position="767"/>
    </location>
</feature>
<keyword evidence="3 6" id="KW-0812">Transmembrane</keyword>
<feature type="transmembrane region" description="Helical" evidence="6">
    <location>
        <begin position="318"/>
        <end position="342"/>
    </location>
</feature>
<dbReference type="Pfam" id="PF02687">
    <property type="entry name" value="FtsX"/>
    <property type="match status" value="2"/>
</dbReference>
<dbReference type="EMBL" id="CP040058">
    <property type="protein sequence ID" value="QCP35619.1"/>
    <property type="molecule type" value="Genomic_DNA"/>
</dbReference>
<accession>A0A4P8IKE4</accession>
<feature type="transmembrane region" description="Helical" evidence="6">
    <location>
        <begin position="362"/>
        <end position="386"/>
    </location>
</feature>
<evidence type="ECO:0000256" key="5">
    <source>
        <dbReference type="ARBA" id="ARBA00023136"/>
    </source>
</evidence>
<feature type="domain" description="ABC3 transporter permease C-terminal" evidence="7">
    <location>
        <begin position="275"/>
        <end position="394"/>
    </location>
</feature>
<keyword evidence="4 6" id="KW-1133">Transmembrane helix</keyword>
<evidence type="ECO:0000256" key="3">
    <source>
        <dbReference type="ARBA" id="ARBA00022692"/>
    </source>
</evidence>
<feature type="transmembrane region" description="Helical" evidence="6">
    <location>
        <begin position="700"/>
        <end position="724"/>
    </location>
</feature>
<sequence length="783" mass="85255">MENRILIKAGMHRHRGSLAGIFILVFMISAALSTAAAVWTNAGHYVRTEMDRTGFGDLTAWVSKVPEIKELKSSIESLNEVEQVRTQELIFSKYEAAKEQSDSDGQLIRWNRSENRYRFFDGDLSGYRDPPDRIKPGQVYVSPSMVSVMEVQIGDKITFPIARNGKKISLTVSGYYEDPYMGSSMIGMKGFLVSQEDYSMIHGLIRDAGMNALARDGAMLHIQKKQGSKLSVSGLNQILNKETELPKYTEFIYSKDAVAGFMLILHNAFCGLFAAFAAVLLCAAALIMGHSISAVIEQEYVNMGILKTMGVTGKRLRWIQLIQYLTVIVPGMGAGLLAAIPLSKRVGGMTVTASGVLIPATLPVRFCIFCFLVILLLLAGSAAFKLRKISRVTPMKAIRGETEDSGKQPGIRFSIGAEGLKVRLALRQLYTGRRRYLGIVSVAVLLAFSVSLVGRMDTWLGPDGKGMMDAFNPAEHDIGVQALGRQEPEKVRETILSFTGIKDSYQLAMPDVSVNGRNYTANVITEPERFHILQGKTCTGGQEIVLTEAAASDLGVSIGDTLTVRGDKDSKNYRVSGIYQCANGMGNNIGMSREGYLSIGTDHRQLWCHHYFLEDPSLKPQITKALSAAYGGDVHVHENSWPGLWGIISAMKVLLVFMYGMTALFVSIVTAMTSGKILAAEKQDMGIFKSMGVSSRDLRLNFALRFGVTSAIGSAAGVLLAALVTDPVVSAVMRFAGISNFSSVWSVGNSLFPAAAVTLLFTGFAYLSAGKIKKTDMTVLITE</sequence>
<dbReference type="Proteomes" id="UP000298653">
    <property type="component" value="Chromosome"/>
</dbReference>
<dbReference type="InterPro" id="IPR038766">
    <property type="entry name" value="Membrane_comp_ABC_pdt"/>
</dbReference>
<evidence type="ECO:0000256" key="2">
    <source>
        <dbReference type="ARBA" id="ARBA00022475"/>
    </source>
</evidence>
<comment type="subcellular location">
    <subcellularLocation>
        <location evidence="1">Cell membrane</location>
        <topology evidence="1">Multi-pass membrane protein</topology>
    </subcellularLocation>
</comment>
<name>A0A4P8IKE4_9FIRM</name>
<keyword evidence="5 6" id="KW-0472">Membrane</keyword>
<organism evidence="8 9">
    <name type="scientific">Anaerostipes rhamnosivorans</name>
    <dbReference type="NCBI Taxonomy" id="1229621"/>
    <lineage>
        <taxon>Bacteria</taxon>
        <taxon>Bacillati</taxon>
        <taxon>Bacillota</taxon>
        <taxon>Clostridia</taxon>
        <taxon>Lachnospirales</taxon>
        <taxon>Lachnospiraceae</taxon>
        <taxon>Anaerostipes</taxon>
    </lineage>
</organism>
<gene>
    <name evidence="8" type="ORF">AR1Y2_2165</name>
</gene>
<feature type="domain" description="ABC3 transporter permease C-terminal" evidence="7">
    <location>
        <begin position="657"/>
        <end position="772"/>
    </location>
</feature>
<evidence type="ECO:0000256" key="1">
    <source>
        <dbReference type="ARBA" id="ARBA00004651"/>
    </source>
</evidence>
<evidence type="ECO:0000256" key="4">
    <source>
        <dbReference type="ARBA" id="ARBA00022989"/>
    </source>
</evidence>
<reference evidence="8 9" key="1">
    <citation type="submission" date="2019-05" db="EMBL/GenBank/DDBJ databases">
        <title>Complete genome sequencing of Anaerostipes rhamnosivorans.</title>
        <authorList>
            <person name="Bui T.P.N."/>
            <person name="de Vos W.M."/>
        </authorList>
    </citation>
    <scope>NUCLEOTIDE SEQUENCE [LARGE SCALE GENOMIC DNA]</scope>
    <source>
        <strain evidence="8 9">1y2</strain>
    </source>
</reference>
<dbReference type="PANTHER" id="PTHR30287">
    <property type="entry name" value="MEMBRANE COMPONENT OF PREDICTED ABC SUPERFAMILY METABOLITE UPTAKE TRANSPORTER"/>
    <property type="match status" value="1"/>
</dbReference>
<dbReference type="InterPro" id="IPR003838">
    <property type="entry name" value="ABC3_permease_C"/>
</dbReference>
<dbReference type="PANTHER" id="PTHR30287:SF2">
    <property type="entry name" value="BLL1001 PROTEIN"/>
    <property type="match status" value="1"/>
</dbReference>
<keyword evidence="9" id="KW-1185">Reference proteome</keyword>
<dbReference type="KEGG" id="arf:AR1Y2_2165"/>
<feature type="transmembrane region" description="Helical" evidence="6">
    <location>
        <begin position="272"/>
        <end position="297"/>
    </location>
</feature>
<dbReference type="GO" id="GO:0005886">
    <property type="term" value="C:plasma membrane"/>
    <property type="evidence" value="ECO:0007669"/>
    <property type="project" value="UniProtKB-SubCell"/>
</dbReference>
<dbReference type="OrthoDB" id="2011568at2"/>
<evidence type="ECO:0000313" key="9">
    <source>
        <dbReference type="Proteomes" id="UP000298653"/>
    </source>
</evidence>
<evidence type="ECO:0000259" key="7">
    <source>
        <dbReference type="Pfam" id="PF02687"/>
    </source>
</evidence>